<evidence type="ECO:0000256" key="17">
    <source>
        <dbReference type="ARBA" id="ARBA00023239"/>
    </source>
</evidence>
<feature type="domain" description="3-dehydroquinate synthase C-terminal" evidence="21">
    <location>
        <begin position="195"/>
        <end position="337"/>
    </location>
</feature>
<comment type="cofactor">
    <cofactor evidence="3">
        <name>Zn(2+)</name>
        <dbReference type="ChEBI" id="CHEBI:29105"/>
    </cofactor>
</comment>
<comment type="similarity">
    <text evidence="7 19">Belongs to the sugar phosphate cyclases superfamily. Dehydroquinate synthase family.</text>
</comment>
<evidence type="ECO:0000256" key="5">
    <source>
        <dbReference type="ARBA" id="ARBA00004496"/>
    </source>
</evidence>
<feature type="binding site" evidence="19">
    <location>
        <begin position="183"/>
        <end position="186"/>
    </location>
    <ligand>
        <name>NAD(+)</name>
        <dbReference type="ChEBI" id="CHEBI:57540"/>
    </ligand>
</feature>
<evidence type="ECO:0000256" key="14">
    <source>
        <dbReference type="ARBA" id="ARBA00022833"/>
    </source>
</evidence>
<comment type="pathway">
    <text evidence="6 19">Metabolic intermediate biosynthesis; chorismate biosynthesis; chorismate from D-erythrose 4-phosphate and phosphoenolpyruvate: step 2/7.</text>
</comment>
<evidence type="ECO:0000259" key="20">
    <source>
        <dbReference type="Pfam" id="PF01761"/>
    </source>
</evidence>
<feature type="binding site" evidence="19">
    <location>
        <position position="165"/>
    </location>
    <ligand>
        <name>NAD(+)</name>
        <dbReference type="ChEBI" id="CHEBI:57540"/>
    </ligand>
</feature>
<dbReference type="GO" id="GO:0000166">
    <property type="term" value="F:nucleotide binding"/>
    <property type="evidence" value="ECO:0007669"/>
    <property type="project" value="UniProtKB-KW"/>
</dbReference>
<dbReference type="GO" id="GO:0003856">
    <property type="term" value="F:3-dehydroquinate synthase activity"/>
    <property type="evidence" value="ECO:0007669"/>
    <property type="project" value="UniProtKB-UniRule"/>
</dbReference>
<keyword evidence="16 19" id="KW-0057">Aromatic amino acid biosynthesis</keyword>
<name>A0AAE5C9G8_9BACT</name>
<dbReference type="EC" id="4.2.3.4" evidence="8 19"/>
<keyword evidence="13 19" id="KW-0547">Nucleotide-binding</keyword>
<feature type="binding site" evidence="19">
    <location>
        <position position="156"/>
    </location>
    <ligand>
        <name>NAD(+)</name>
        <dbReference type="ChEBI" id="CHEBI:57540"/>
    </ligand>
</feature>
<proteinExistence type="inferred from homology"/>
<evidence type="ECO:0000256" key="12">
    <source>
        <dbReference type="ARBA" id="ARBA00022723"/>
    </source>
</evidence>
<evidence type="ECO:0000313" key="23">
    <source>
        <dbReference type="Proteomes" id="UP000702544"/>
    </source>
</evidence>
<keyword evidence="14 19" id="KW-0862">Zinc</keyword>
<evidence type="ECO:0000256" key="3">
    <source>
        <dbReference type="ARBA" id="ARBA00001947"/>
    </source>
</evidence>
<evidence type="ECO:0000256" key="15">
    <source>
        <dbReference type="ARBA" id="ARBA00023027"/>
    </source>
</evidence>
<feature type="binding site" evidence="19">
    <location>
        <position position="261"/>
    </location>
    <ligand>
        <name>Zn(2+)</name>
        <dbReference type="ChEBI" id="CHEBI:29105"/>
    </ligand>
</feature>
<evidence type="ECO:0000256" key="19">
    <source>
        <dbReference type="HAMAP-Rule" id="MF_00110"/>
    </source>
</evidence>
<dbReference type="InterPro" id="IPR030960">
    <property type="entry name" value="DHQS/DOIS_N"/>
</dbReference>
<dbReference type="GO" id="GO:0009073">
    <property type="term" value="P:aromatic amino acid family biosynthetic process"/>
    <property type="evidence" value="ECO:0007669"/>
    <property type="project" value="UniProtKB-KW"/>
</dbReference>
<evidence type="ECO:0000313" key="22">
    <source>
        <dbReference type="EMBL" id="NIR75466.1"/>
    </source>
</evidence>
<dbReference type="Gene3D" id="3.40.50.1970">
    <property type="match status" value="1"/>
</dbReference>
<dbReference type="InterPro" id="IPR030963">
    <property type="entry name" value="DHQ_synth_fam"/>
</dbReference>
<dbReference type="CDD" id="cd08195">
    <property type="entry name" value="DHQS"/>
    <property type="match status" value="1"/>
</dbReference>
<keyword evidence="17 19" id="KW-0456">Lyase</keyword>
<evidence type="ECO:0000256" key="9">
    <source>
        <dbReference type="ARBA" id="ARBA00017684"/>
    </source>
</evidence>
<keyword evidence="11 19" id="KW-0028">Amino-acid biosynthesis</keyword>
<comment type="caution">
    <text evidence="19">Lacks conserved residue(s) required for the propagation of feature annotation.</text>
</comment>
<reference evidence="22 23" key="1">
    <citation type="submission" date="2020-01" db="EMBL/GenBank/DDBJ databases">
        <title>Genomes assembled from Gulf of Kutch pelagic sediment metagenomes.</title>
        <authorList>
            <person name="Chandrashekar M."/>
            <person name="Mahajan M.S."/>
            <person name="Dave K.J."/>
            <person name="Vatsa P."/>
            <person name="Nathani N.M."/>
        </authorList>
    </citation>
    <scope>NUCLEOTIDE SEQUENCE [LARGE SCALE GENOMIC DNA]</scope>
    <source>
        <strain evidence="22">KS3-K002</strain>
    </source>
</reference>
<dbReference type="AlphaFoldDB" id="A0AAE5C9G8"/>
<dbReference type="GO" id="GO:0005737">
    <property type="term" value="C:cytoplasm"/>
    <property type="evidence" value="ECO:0007669"/>
    <property type="project" value="UniProtKB-SubCell"/>
</dbReference>
<evidence type="ECO:0000256" key="10">
    <source>
        <dbReference type="ARBA" id="ARBA00022490"/>
    </source>
</evidence>
<comment type="catalytic activity">
    <reaction evidence="1 19">
        <text>7-phospho-2-dehydro-3-deoxy-D-arabino-heptonate = 3-dehydroquinate + phosphate</text>
        <dbReference type="Rhea" id="RHEA:21968"/>
        <dbReference type="ChEBI" id="CHEBI:32364"/>
        <dbReference type="ChEBI" id="CHEBI:43474"/>
        <dbReference type="ChEBI" id="CHEBI:58394"/>
        <dbReference type="EC" id="4.2.3.4"/>
    </reaction>
</comment>
<dbReference type="PIRSF" id="PIRSF001455">
    <property type="entry name" value="DHQ_synth"/>
    <property type="match status" value="1"/>
</dbReference>
<dbReference type="Pfam" id="PF24621">
    <property type="entry name" value="DHQS_C"/>
    <property type="match status" value="1"/>
</dbReference>
<dbReference type="InterPro" id="IPR056179">
    <property type="entry name" value="DHQS_C"/>
</dbReference>
<comment type="subcellular location">
    <subcellularLocation>
        <location evidence="5 19">Cytoplasm</location>
    </subcellularLocation>
</comment>
<feature type="binding site" evidence="19">
    <location>
        <begin position="119"/>
        <end position="123"/>
    </location>
    <ligand>
        <name>NAD(+)</name>
        <dbReference type="ChEBI" id="CHEBI:57540"/>
    </ligand>
</feature>
<feature type="binding site" evidence="19">
    <location>
        <position position="198"/>
    </location>
    <ligand>
        <name>Zn(2+)</name>
        <dbReference type="ChEBI" id="CHEBI:29105"/>
    </ligand>
</feature>
<evidence type="ECO:0000256" key="1">
    <source>
        <dbReference type="ARBA" id="ARBA00001393"/>
    </source>
</evidence>
<sequence>MPMGDQQKDVYRTTVTVPPSTAARSYEVIVRSDLLDQAGEPIADLCPAHRYAVIADTQVADLYGKRLLEALAAAKLEASLFRFPAGEWNKSRQVWGELCDTILRAGFGRDSAVIALGGGVAGDLAGFVAATYMRGVPVVQVPTSLLAMLDSSVGGKTGLDTPMGKNLIGAFHQPAVVLVDPETLKTLPLPQLAAGLSEAIKHGLILDADYFEEIAGRLPAVFDRDSEYLLRLIFRSVELKAGVVSRDERERGYRTVLNFGHTVGHALETLSGYGWLHGEAVAAGLVAEARIGEAAGVTAAGTAQRVQEVLEAARLPVEPEADVTADRFFRALEVDKKRKGGSVRYTLLTRIGEVAGSSGSGWSKEVPEELVRRALFG</sequence>
<dbReference type="GO" id="GO:0046872">
    <property type="term" value="F:metal ion binding"/>
    <property type="evidence" value="ECO:0007669"/>
    <property type="project" value="UniProtKB-KW"/>
</dbReference>
<gene>
    <name evidence="19 22" type="primary">aroB</name>
    <name evidence="22" type="ORF">GWO12_10220</name>
</gene>
<keyword evidence="15 19" id="KW-0520">NAD</keyword>
<dbReference type="SUPFAM" id="SSF56796">
    <property type="entry name" value="Dehydroquinate synthase-like"/>
    <property type="match status" value="1"/>
</dbReference>
<dbReference type="HAMAP" id="MF_00110">
    <property type="entry name" value="DHQ_synthase"/>
    <property type="match status" value="1"/>
</dbReference>
<dbReference type="NCBIfam" id="TIGR01357">
    <property type="entry name" value="aroB"/>
    <property type="match status" value="1"/>
</dbReference>
<comment type="function">
    <text evidence="4 19">Catalyzes the conversion of 3-deoxy-D-arabino-heptulosonate 7-phosphate (DAHP) to dehydroquinate (DHQ).</text>
</comment>
<comment type="caution">
    <text evidence="22">The sequence shown here is derived from an EMBL/GenBank/DDBJ whole genome shotgun (WGS) entry which is preliminary data.</text>
</comment>
<organism evidence="22 23">
    <name type="scientific">Candidatus Kutchimonas denitrificans</name>
    <dbReference type="NCBI Taxonomy" id="3056748"/>
    <lineage>
        <taxon>Bacteria</taxon>
        <taxon>Pseudomonadati</taxon>
        <taxon>Gemmatimonadota</taxon>
        <taxon>Gemmatimonadia</taxon>
        <taxon>Candidatus Palauibacterales</taxon>
        <taxon>Candidatus Palauibacteraceae</taxon>
        <taxon>Candidatus Kutchimonas</taxon>
    </lineage>
</organism>
<protein>
    <recommendedName>
        <fullName evidence="9 19">3-dehydroquinate synthase</fullName>
        <shortName evidence="19">DHQS</shortName>
        <ecNumber evidence="8 19">4.2.3.4</ecNumber>
    </recommendedName>
</protein>
<evidence type="ECO:0000256" key="4">
    <source>
        <dbReference type="ARBA" id="ARBA00003485"/>
    </source>
</evidence>
<dbReference type="InterPro" id="IPR016037">
    <property type="entry name" value="DHQ_synth_AroB"/>
</dbReference>
<dbReference type="InterPro" id="IPR050071">
    <property type="entry name" value="Dehydroquinate_synthase"/>
</dbReference>
<dbReference type="EMBL" id="JAACAK010000083">
    <property type="protein sequence ID" value="NIR75466.1"/>
    <property type="molecule type" value="Genomic_DNA"/>
</dbReference>
<keyword evidence="10 19" id="KW-0963">Cytoplasm</keyword>
<evidence type="ECO:0000256" key="11">
    <source>
        <dbReference type="ARBA" id="ARBA00022605"/>
    </source>
</evidence>
<dbReference type="FunFam" id="3.40.50.1970:FF:000007">
    <property type="entry name" value="Pentafunctional AROM polypeptide"/>
    <property type="match status" value="1"/>
</dbReference>
<evidence type="ECO:0000256" key="13">
    <source>
        <dbReference type="ARBA" id="ARBA00022741"/>
    </source>
</evidence>
<evidence type="ECO:0000256" key="6">
    <source>
        <dbReference type="ARBA" id="ARBA00004661"/>
    </source>
</evidence>
<dbReference type="PANTHER" id="PTHR43622:SF7">
    <property type="entry name" value="3-DEHYDROQUINATE SYNTHASE, CHLOROPLASTIC"/>
    <property type="match status" value="1"/>
</dbReference>
<evidence type="ECO:0000259" key="21">
    <source>
        <dbReference type="Pfam" id="PF24621"/>
    </source>
</evidence>
<feature type="binding site" evidence="19">
    <location>
        <position position="277"/>
    </location>
    <ligand>
        <name>Zn(2+)</name>
        <dbReference type="ChEBI" id="CHEBI:29105"/>
    </ligand>
</feature>
<evidence type="ECO:0000256" key="18">
    <source>
        <dbReference type="ARBA" id="ARBA00023285"/>
    </source>
</evidence>
<comment type="cofactor">
    <cofactor evidence="2 19">
        <name>NAD(+)</name>
        <dbReference type="ChEBI" id="CHEBI:57540"/>
    </cofactor>
</comment>
<accession>A0AAE5C9G8</accession>
<comment type="cofactor">
    <cofactor evidence="19">
        <name>Co(2+)</name>
        <dbReference type="ChEBI" id="CHEBI:48828"/>
    </cofactor>
    <cofactor evidence="19">
        <name>Zn(2+)</name>
        <dbReference type="ChEBI" id="CHEBI:29105"/>
    </cofactor>
    <text evidence="19">Binds 1 divalent metal cation per subunit. Can use either Co(2+) or Zn(2+).</text>
</comment>
<keyword evidence="12 19" id="KW-0479">Metal-binding</keyword>
<dbReference type="Pfam" id="PF01761">
    <property type="entry name" value="DHQ_synthase"/>
    <property type="match status" value="1"/>
</dbReference>
<keyword evidence="18 19" id="KW-0170">Cobalt</keyword>
<feature type="binding site" evidence="19">
    <location>
        <begin position="143"/>
        <end position="144"/>
    </location>
    <ligand>
        <name>NAD(+)</name>
        <dbReference type="ChEBI" id="CHEBI:57540"/>
    </ligand>
</feature>
<dbReference type="PANTHER" id="PTHR43622">
    <property type="entry name" value="3-DEHYDROQUINATE SYNTHASE"/>
    <property type="match status" value="1"/>
</dbReference>
<feature type="domain" description="3-dehydroquinate synthase N-terminal" evidence="20">
    <location>
        <begin position="82"/>
        <end position="191"/>
    </location>
</feature>
<evidence type="ECO:0000256" key="2">
    <source>
        <dbReference type="ARBA" id="ARBA00001911"/>
    </source>
</evidence>
<evidence type="ECO:0000256" key="8">
    <source>
        <dbReference type="ARBA" id="ARBA00013031"/>
    </source>
</evidence>
<evidence type="ECO:0000256" key="16">
    <source>
        <dbReference type="ARBA" id="ARBA00023141"/>
    </source>
</evidence>
<dbReference type="GO" id="GO:0009423">
    <property type="term" value="P:chorismate biosynthetic process"/>
    <property type="evidence" value="ECO:0007669"/>
    <property type="project" value="UniProtKB-UniRule"/>
</dbReference>
<dbReference type="Proteomes" id="UP000702544">
    <property type="component" value="Unassembled WGS sequence"/>
</dbReference>
<evidence type="ECO:0000256" key="7">
    <source>
        <dbReference type="ARBA" id="ARBA00005412"/>
    </source>
</evidence>
<dbReference type="GO" id="GO:0008652">
    <property type="term" value="P:amino acid biosynthetic process"/>
    <property type="evidence" value="ECO:0007669"/>
    <property type="project" value="UniProtKB-KW"/>
</dbReference>
<dbReference type="Gene3D" id="1.20.1090.10">
    <property type="entry name" value="Dehydroquinate synthase-like - alpha domain"/>
    <property type="match status" value="1"/>
</dbReference>